<evidence type="ECO:0000256" key="1">
    <source>
        <dbReference type="SAM" id="MobiDB-lite"/>
    </source>
</evidence>
<protein>
    <submittedName>
        <fullName evidence="2">Uncharacterized protein</fullName>
    </submittedName>
</protein>
<dbReference type="STRING" id="76114.ebA6337"/>
<dbReference type="Proteomes" id="UP000006552">
    <property type="component" value="Chromosome"/>
</dbReference>
<dbReference type="AlphaFoldDB" id="Q5NYW9"/>
<keyword evidence="3" id="KW-1185">Reference proteome</keyword>
<dbReference type="EMBL" id="CR555306">
    <property type="protein sequence ID" value="CAI09745.1"/>
    <property type="molecule type" value="Genomic_DNA"/>
</dbReference>
<reference evidence="2 3" key="1">
    <citation type="journal article" date="2005" name="Arch. Microbiol.">
        <title>The genome sequence of an anaerobic aromatic-degrading denitrifying bacterium, strain EbN1.</title>
        <authorList>
            <person name="Rabus R."/>
            <person name="Kube M."/>
            <person name="Heider J."/>
            <person name="Beck A."/>
            <person name="Heitmann K."/>
            <person name="Widdel F."/>
            <person name="Reinhardt R."/>
        </authorList>
    </citation>
    <scope>NUCLEOTIDE SEQUENCE [LARGE SCALE GENOMIC DNA]</scope>
    <source>
        <strain evidence="2 3">EbN1</strain>
    </source>
</reference>
<sequence>MHDATRMVPRTEWGTRRSTRPHVVNLRAVSAPSSALQWFTHSDRVRKPYLRDCRDACQNDFQEPAHPSEERDRGGRCRPLLRG</sequence>
<organism evidence="2 3">
    <name type="scientific">Aromatoleum aromaticum (strain DSM 19018 / LMG 30748 / EbN1)</name>
    <name type="common">Azoarcus sp. (strain EbN1)</name>
    <dbReference type="NCBI Taxonomy" id="76114"/>
    <lineage>
        <taxon>Bacteria</taxon>
        <taxon>Pseudomonadati</taxon>
        <taxon>Pseudomonadota</taxon>
        <taxon>Betaproteobacteria</taxon>
        <taxon>Rhodocyclales</taxon>
        <taxon>Rhodocyclaceae</taxon>
        <taxon>Aromatoleum</taxon>
    </lineage>
</organism>
<evidence type="ECO:0000313" key="2">
    <source>
        <dbReference type="EMBL" id="CAI09745.1"/>
    </source>
</evidence>
<gene>
    <name evidence="2" type="ORF">ebA6337</name>
</gene>
<proteinExistence type="predicted"/>
<accession>Q5NYW9</accession>
<feature type="compositionally biased region" description="Basic and acidic residues" evidence="1">
    <location>
        <begin position="66"/>
        <end position="75"/>
    </location>
</feature>
<dbReference type="KEGG" id="eba:ebA6337"/>
<evidence type="ECO:0000313" key="3">
    <source>
        <dbReference type="Proteomes" id="UP000006552"/>
    </source>
</evidence>
<feature type="region of interest" description="Disordered" evidence="1">
    <location>
        <begin position="59"/>
        <end position="83"/>
    </location>
</feature>
<name>Q5NYW9_AROAE</name>
<dbReference type="HOGENOM" id="CLU_2535318_0_0_4"/>